<evidence type="ECO:0000256" key="10">
    <source>
        <dbReference type="ARBA" id="ARBA00023310"/>
    </source>
</evidence>
<evidence type="ECO:0000256" key="13">
    <source>
        <dbReference type="HAMAP-Rule" id="MF_01398"/>
    </source>
</evidence>
<evidence type="ECO:0000256" key="1">
    <source>
        <dbReference type="ARBA" id="ARBA00005513"/>
    </source>
</evidence>
<dbReference type="HAMAP" id="MF_01398">
    <property type="entry name" value="ATP_synth_b_bprime"/>
    <property type="match status" value="1"/>
</dbReference>
<dbReference type="CDD" id="cd06503">
    <property type="entry name" value="ATP-synt_Fo_b"/>
    <property type="match status" value="1"/>
</dbReference>
<comment type="subcellular location">
    <subcellularLocation>
        <location evidence="13">Cell membrane</location>
        <topology evidence="13">Single-pass membrane protein</topology>
    </subcellularLocation>
    <subcellularLocation>
        <location evidence="12">Endomembrane system</location>
        <topology evidence="12">Single-pass membrane protein</topology>
    </subcellularLocation>
</comment>
<feature type="transmembrane region" description="Helical" evidence="13">
    <location>
        <begin position="6"/>
        <end position="25"/>
    </location>
</feature>
<dbReference type="OrthoDB" id="9795863at2"/>
<dbReference type="EMBL" id="FQXM01000006">
    <property type="protein sequence ID" value="SHH50721.1"/>
    <property type="molecule type" value="Genomic_DNA"/>
</dbReference>
<evidence type="ECO:0000256" key="9">
    <source>
        <dbReference type="ARBA" id="ARBA00023136"/>
    </source>
</evidence>
<evidence type="ECO:0000256" key="4">
    <source>
        <dbReference type="ARBA" id="ARBA00022547"/>
    </source>
</evidence>
<keyword evidence="9 13" id="KW-0472">Membrane</keyword>
<dbReference type="GO" id="GO:0005886">
    <property type="term" value="C:plasma membrane"/>
    <property type="evidence" value="ECO:0007669"/>
    <property type="project" value="UniProtKB-SubCell"/>
</dbReference>
<dbReference type="InterPro" id="IPR005864">
    <property type="entry name" value="ATP_synth_F0_bsu_bac"/>
</dbReference>
<dbReference type="NCBIfam" id="NF009992">
    <property type="entry name" value="PRK13461.1"/>
    <property type="match status" value="1"/>
</dbReference>
<keyword evidence="2 13" id="KW-0813">Transport</keyword>
<name>A0A1M5TJ73_9CLOT</name>
<evidence type="ECO:0000256" key="15">
    <source>
        <dbReference type="SAM" id="Coils"/>
    </source>
</evidence>
<feature type="coiled-coil region" evidence="15">
    <location>
        <begin position="99"/>
        <end position="126"/>
    </location>
</feature>
<dbReference type="RefSeq" id="WP_073337654.1">
    <property type="nucleotide sequence ID" value="NZ_FQXM01000006.1"/>
</dbReference>
<evidence type="ECO:0000256" key="2">
    <source>
        <dbReference type="ARBA" id="ARBA00022448"/>
    </source>
</evidence>
<dbReference type="GO" id="GO:0045259">
    <property type="term" value="C:proton-transporting ATP synthase complex"/>
    <property type="evidence" value="ECO:0007669"/>
    <property type="project" value="UniProtKB-KW"/>
</dbReference>
<gene>
    <name evidence="13" type="primary">atpF</name>
    <name evidence="16" type="ORF">SAMN02745207_01335</name>
</gene>
<evidence type="ECO:0000313" key="17">
    <source>
        <dbReference type="Proteomes" id="UP000184447"/>
    </source>
</evidence>
<comment type="function">
    <text evidence="13">Component of the F(0) channel, it forms part of the peripheral stalk, linking F(1) to F(0).</text>
</comment>
<evidence type="ECO:0000256" key="12">
    <source>
        <dbReference type="ARBA" id="ARBA00037847"/>
    </source>
</evidence>
<comment type="similarity">
    <text evidence="1 13 14">Belongs to the ATPase B chain family.</text>
</comment>
<comment type="subunit">
    <text evidence="13">F-type ATPases have 2 components, F(1) - the catalytic core - and F(0) - the membrane proton channel. F(1) has five subunits: alpha(3), beta(3), gamma(1), delta(1), epsilon(1). F(0) has three main subunits: a(1), b(2) and c(10-14). The alpha and beta chains form an alternating ring which encloses part of the gamma chain. F(1) is attached to F(0) by a central stalk formed by the gamma and epsilon chains, while a peripheral stalk is formed by the delta and b chains.</text>
</comment>
<dbReference type="InterPro" id="IPR002146">
    <property type="entry name" value="ATP_synth_b/b'su_bac/chlpt"/>
</dbReference>
<evidence type="ECO:0000256" key="6">
    <source>
        <dbReference type="ARBA" id="ARBA00022781"/>
    </source>
</evidence>
<keyword evidence="6 13" id="KW-0375">Hydrogen ion transport</keyword>
<dbReference type="GO" id="GO:0046961">
    <property type="term" value="F:proton-transporting ATPase activity, rotational mechanism"/>
    <property type="evidence" value="ECO:0007669"/>
    <property type="project" value="TreeGrafter"/>
</dbReference>
<dbReference type="SUPFAM" id="SSF81573">
    <property type="entry name" value="F1F0 ATP synthase subunit B, membrane domain"/>
    <property type="match status" value="1"/>
</dbReference>
<accession>A0A1M5TJ73</accession>
<dbReference type="AlphaFoldDB" id="A0A1M5TJ73"/>
<comment type="function">
    <text evidence="11 13">F(1)F(0) ATP synthase produces ATP from ADP in the presence of a proton or sodium gradient. F-type ATPases consist of two structural domains, F(1) containing the extramembraneous catalytic core and F(0) containing the membrane proton channel, linked together by a central stalk and a peripheral stalk. During catalysis, ATP synthesis in the catalytic domain of F(1) is coupled via a rotary mechanism of the central stalk subunits to proton translocation.</text>
</comment>
<dbReference type="Proteomes" id="UP000184447">
    <property type="component" value="Unassembled WGS sequence"/>
</dbReference>
<evidence type="ECO:0000256" key="3">
    <source>
        <dbReference type="ARBA" id="ARBA00022475"/>
    </source>
</evidence>
<reference evidence="16 17" key="1">
    <citation type="submission" date="2016-11" db="EMBL/GenBank/DDBJ databases">
        <authorList>
            <person name="Jaros S."/>
            <person name="Januszkiewicz K."/>
            <person name="Wedrychowicz H."/>
        </authorList>
    </citation>
    <scope>NUCLEOTIDE SEQUENCE [LARGE SCALE GENOMIC DNA]</scope>
    <source>
        <strain evidence="16 17">DSM 8605</strain>
    </source>
</reference>
<dbReference type="GO" id="GO:0046933">
    <property type="term" value="F:proton-transporting ATP synthase activity, rotational mechanism"/>
    <property type="evidence" value="ECO:0007669"/>
    <property type="project" value="UniProtKB-UniRule"/>
</dbReference>
<dbReference type="InterPro" id="IPR050059">
    <property type="entry name" value="ATP_synthase_B_chain"/>
</dbReference>
<dbReference type="STRING" id="1121316.SAMN02745207_01335"/>
<keyword evidence="17" id="KW-1185">Reference proteome</keyword>
<evidence type="ECO:0000256" key="14">
    <source>
        <dbReference type="RuleBase" id="RU003848"/>
    </source>
</evidence>
<evidence type="ECO:0000256" key="5">
    <source>
        <dbReference type="ARBA" id="ARBA00022692"/>
    </source>
</evidence>
<proteinExistence type="inferred from homology"/>
<dbReference type="NCBIfam" id="TIGR01144">
    <property type="entry name" value="ATP_synt_b"/>
    <property type="match status" value="1"/>
</dbReference>
<keyword evidence="4 13" id="KW-0138">CF(0)</keyword>
<dbReference type="InterPro" id="IPR028987">
    <property type="entry name" value="ATP_synth_B-like_membr_sf"/>
</dbReference>
<sequence length="158" mass="18725">MIDYRTTIMAIINFLIFLYVYKYFFHEKVNKILLERSNKIDKDINEAKKNKVKSDEILAENKKLLVKSKKESKLIVEEYKTKAQKVYEDIVMDAKVESKKIIERANLEIEREKVKLEEEIKNKSIDLAITLSTKVLEKSIDEEEHRRLIDDFISKVGI</sequence>
<keyword evidence="5 13" id="KW-0812">Transmembrane</keyword>
<protein>
    <recommendedName>
        <fullName evidence="13">ATP synthase subunit b</fullName>
    </recommendedName>
    <alternativeName>
        <fullName evidence="13">ATP synthase F(0) sector subunit b</fullName>
    </alternativeName>
    <alternativeName>
        <fullName evidence="13">ATPase subunit I</fullName>
    </alternativeName>
    <alternativeName>
        <fullName evidence="13">F-type ATPase subunit b</fullName>
        <shortName evidence="13">F-ATPase subunit b</shortName>
    </alternativeName>
</protein>
<dbReference type="PANTHER" id="PTHR33445:SF1">
    <property type="entry name" value="ATP SYNTHASE SUBUNIT B"/>
    <property type="match status" value="1"/>
</dbReference>
<evidence type="ECO:0000256" key="8">
    <source>
        <dbReference type="ARBA" id="ARBA00023065"/>
    </source>
</evidence>
<keyword evidence="10 13" id="KW-0066">ATP synthesis</keyword>
<organism evidence="16 17">
    <name type="scientific">Clostridium grantii DSM 8605</name>
    <dbReference type="NCBI Taxonomy" id="1121316"/>
    <lineage>
        <taxon>Bacteria</taxon>
        <taxon>Bacillati</taxon>
        <taxon>Bacillota</taxon>
        <taxon>Clostridia</taxon>
        <taxon>Eubacteriales</taxon>
        <taxon>Clostridiaceae</taxon>
        <taxon>Clostridium</taxon>
    </lineage>
</organism>
<keyword evidence="8 13" id="KW-0406">Ion transport</keyword>
<keyword evidence="3 13" id="KW-1003">Cell membrane</keyword>
<keyword evidence="7 13" id="KW-1133">Transmembrane helix</keyword>
<keyword evidence="15" id="KW-0175">Coiled coil</keyword>
<evidence type="ECO:0000313" key="16">
    <source>
        <dbReference type="EMBL" id="SHH50721.1"/>
    </source>
</evidence>
<dbReference type="PANTHER" id="PTHR33445">
    <property type="entry name" value="ATP SYNTHASE SUBUNIT B', CHLOROPLASTIC"/>
    <property type="match status" value="1"/>
</dbReference>
<dbReference type="Pfam" id="PF00430">
    <property type="entry name" value="ATP-synt_B"/>
    <property type="match status" value="1"/>
</dbReference>
<dbReference type="GO" id="GO:0012505">
    <property type="term" value="C:endomembrane system"/>
    <property type="evidence" value="ECO:0007669"/>
    <property type="project" value="UniProtKB-SubCell"/>
</dbReference>
<evidence type="ECO:0000256" key="7">
    <source>
        <dbReference type="ARBA" id="ARBA00022989"/>
    </source>
</evidence>
<evidence type="ECO:0000256" key="11">
    <source>
        <dbReference type="ARBA" id="ARBA00025198"/>
    </source>
</evidence>